<keyword evidence="7 16" id="KW-0547">Nucleotide-binding</keyword>
<dbReference type="InterPro" id="IPR002543">
    <property type="entry name" value="FtsK_dom"/>
</dbReference>
<sequence length="915" mass="102252">MGRYISTCVMVCMFYIPSVFLTTSVLSYNAWDSSFNSSSATKDFQTTSNSMGAAGAYAGDLLVQFFGFAGVLPGVLLIFRAQQFPNFIKRIYVPCSLCVTASVAGILSKLVPEAVEKYNYGGFVGDKLSEFSLTVLIAVLAVASCCTVGWSGTWFLARIVVNRLSSLRLKVSKYRMSKTRDRRIDPGIADVAEYFVNESQQQWQRGAVTSGYRVEAGDDRIVHSPKKDEERPGDTHLSDRVVRGFDSNKAISVFFPEKRDEGERCREQRPTVAQSWTNPMMRDMGDTDEDDDEGGDARISEFAKEYGDDLVAETVHPRQQMGSNLHRETSEFAEELYEGAPCDEDSEGDQYCEGEDDFDYEERTSSETHTYGKDEPEEEEYDDESYGSEGENYDDEFDDGEGADSYLTEQSEQDDEDSWGEMKNIELPHVDLLSRPPQENRADTECEYKDESEELYSVLKDFGVLGKIIAVRYGPVVTMYEFEPSAGTKSSRIIGLADDIARSMSALSTRISVVPGRNILGIELPNRKREIVVLRDLIESSEYRDLELRLPIILGKGIDGDPVVGDLTKMPHLLIAGTTGSGKSVGINTMILSLLYRLTPDQCRMIMIDPKVLELSVYDNIPHLLTPVVTEAKKAVAVLKWVVAEMEERYRMMSAVGVRNITGYNEKISIAASRGEVYERVVQTGFDRTTGAAIFSKKKVKNVPLPYIVVIVDEMADLMIVSGKEIESSIQRLSQMARAAGIHIIMATQRPSVDVITGVIKANFPTRISFAVTSKIDSRTILGEQGAEQLLGMGDMLYMVAGGKIRRIHGAFVSDSDVQDVVNHLREQGEPRYVHEITKLLDHNDDIDIEDFDDREDSLYERAVALVLRDRKTSVSYVQRQLRIGYNRAANLVERMEREGIITPAGHMGKREIVG</sequence>
<dbReference type="GO" id="GO:0005524">
    <property type="term" value="F:ATP binding"/>
    <property type="evidence" value="ECO:0007669"/>
    <property type="project" value="UniProtKB-UniRule"/>
</dbReference>
<dbReference type="InterPro" id="IPR050206">
    <property type="entry name" value="FtsK/SpoIIIE/SftA"/>
</dbReference>
<dbReference type="EMBL" id="CP046391">
    <property type="protein sequence ID" value="QJC27749.1"/>
    <property type="molecule type" value="Genomic_DNA"/>
</dbReference>
<dbReference type="SUPFAM" id="SSF52540">
    <property type="entry name" value="P-loop containing nucleoside triphosphate hydrolases"/>
    <property type="match status" value="1"/>
</dbReference>
<dbReference type="Pfam" id="PF09397">
    <property type="entry name" value="FtsK_gamma"/>
    <property type="match status" value="1"/>
</dbReference>
<dbReference type="PANTHER" id="PTHR22683:SF41">
    <property type="entry name" value="DNA TRANSLOCASE FTSK"/>
    <property type="match status" value="1"/>
</dbReference>
<evidence type="ECO:0000256" key="13">
    <source>
        <dbReference type="ARBA" id="ARBA00023306"/>
    </source>
</evidence>
<dbReference type="AlphaFoldDB" id="A0A858PYU6"/>
<feature type="transmembrane region" description="Helical" evidence="18">
    <location>
        <begin position="61"/>
        <end position="79"/>
    </location>
</feature>
<evidence type="ECO:0000256" key="7">
    <source>
        <dbReference type="ARBA" id="ARBA00022741"/>
    </source>
</evidence>
<reference evidence="20 21" key="1">
    <citation type="journal article" date="2020" name="Pathogens">
        <title>First Whole Genome Sequence of Anaplasma platys, an Obligate Intracellular Rickettsial Pathogen of Dogs.</title>
        <authorList>
            <person name="Llanes A."/>
            <person name="Rajeev S."/>
        </authorList>
    </citation>
    <scope>NUCLEOTIDE SEQUENCE [LARGE SCALE GENOMIC DNA]</scope>
    <source>
        <strain evidence="20 21">S3</strain>
    </source>
</reference>
<keyword evidence="6 18" id="KW-0812">Transmembrane</keyword>
<dbReference type="Proteomes" id="UP000500930">
    <property type="component" value="Chromosome"/>
</dbReference>
<dbReference type="SUPFAM" id="SSF46785">
    <property type="entry name" value="Winged helix' DNA-binding domain"/>
    <property type="match status" value="1"/>
</dbReference>
<comment type="similarity">
    <text evidence="2">Belongs to the FtsK/SpoIIIE/SftA family.</text>
</comment>
<dbReference type="InterPro" id="IPR036388">
    <property type="entry name" value="WH-like_DNA-bd_sf"/>
</dbReference>
<dbReference type="InterPro" id="IPR025199">
    <property type="entry name" value="FtsK_4TM"/>
</dbReference>
<feature type="binding site" evidence="16">
    <location>
        <begin position="577"/>
        <end position="584"/>
    </location>
    <ligand>
        <name>ATP</name>
        <dbReference type="ChEBI" id="CHEBI:30616"/>
    </ligand>
</feature>
<dbReference type="GO" id="GO:0003677">
    <property type="term" value="F:DNA binding"/>
    <property type="evidence" value="ECO:0007669"/>
    <property type="project" value="UniProtKB-KW"/>
</dbReference>
<keyword evidence="11" id="KW-0238">DNA-binding</keyword>
<comment type="subunit">
    <text evidence="15">Homohexamer. Forms a ring that surrounds DNA.</text>
</comment>
<name>A0A858PYU6_9RICK</name>
<dbReference type="InterPro" id="IPR018541">
    <property type="entry name" value="Ftsk_gamma"/>
</dbReference>
<dbReference type="InterPro" id="IPR041027">
    <property type="entry name" value="FtsK_alpha"/>
</dbReference>
<evidence type="ECO:0000256" key="17">
    <source>
        <dbReference type="SAM" id="MobiDB-lite"/>
    </source>
</evidence>
<evidence type="ECO:0000256" key="15">
    <source>
        <dbReference type="ARBA" id="ARBA00025923"/>
    </source>
</evidence>
<dbReference type="InterPro" id="IPR027417">
    <property type="entry name" value="P-loop_NTPase"/>
</dbReference>
<keyword evidence="8" id="KW-0159">Chromosome partition</keyword>
<evidence type="ECO:0000256" key="8">
    <source>
        <dbReference type="ARBA" id="ARBA00022829"/>
    </source>
</evidence>
<keyword evidence="4" id="KW-1003">Cell membrane</keyword>
<evidence type="ECO:0000256" key="3">
    <source>
        <dbReference type="ARBA" id="ARBA00020887"/>
    </source>
</evidence>
<feature type="compositionally biased region" description="Basic and acidic residues" evidence="17">
    <location>
        <begin position="438"/>
        <end position="447"/>
    </location>
</feature>
<dbReference type="PANTHER" id="PTHR22683">
    <property type="entry name" value="SPORULATION PROTEIN RELATED"/>
    <property type="match status" value="1"/>
</dbReference>
<evidence type="ECO:0000256" key="10">
    <source>
        <dbReference type="ARBA" id="ARBA00022989"/>
    </source>
</evidence>
<dbReference type="Gene3D" id="3.30.980.40">
    <property type="match status" value="1"/>
</dbReference>
<feature type="compositionally biased region" description="Acidic residues" evidence="17">
    <location>
        <begin position="375"/>
        <end position="402"/>
    </location>
</feature>
<feature type="compositionally biased region" description="Basic and acidic residues" evidence="17">
    <location>
        <begin position="361"/>
        <end position="374"/>
    </location>
</feature>
<dbReference type="GO" id="GO:0005886">
    <property type="term" value="C:plasma membrane"/>
    <property type="evidence" value="ECO:0007669"/>
    <property type="project" value="UniProtKB-SubCell"/>
</dbReference>
<organism evidence="20 21">
    <name type="scientific">Anaplasma platys</name>
    <dbReference type="NCBI Taxonomy" id="949"/>
    <lineage>
        <taxon>Bacteria</taxon>
        <taxon>Pseudomonadati</taxon>
        <taxon>Pseudomonadota</taxon>
        <taxon>Alphaproteobacteria</taxon>
        <taxon>Rickettsiales</taxon>
        <taxon>Anaplasmataceae</taxon>
        <taxon>Anaplasma</taxon>
    </lineage>
</organism>
<dbReference type="Pfam" id="PF13491">
    <property type="entry name" value="FtsK_4TM"/>
    <property type="match status" value="1"/>
</dbReference>
<dbReference type="Gene3D" id="3.40.50.300">
    <property type="entry name" value="P-loop containing nucleotide triphosphate hydrolases"/>
    <property type="match status" value="1"/>
</dbReference>
<evidence type="ECO:0000256" key="18">
    <source>
        <dbReference type="SAM" id="Phobius"/>
    </source>
</evidence>
<evidence type="ECO:0000256" key="14">
    <source>
        <dbReference type="ARBA" id="ARBA00024784"/>
    </source>
</evidence>
<feature type="region of interest" description="Disordered" evidence="17">
    <location>
        <begin position="341"/>
        <end position="447"/>
    </location>
</feature>
<feature type="transmembrane region" description="Helical" evidence="18">
    <location>
        <begin position="12"/>
        <end position="31"/>
    </location>
</feature>
<keyword evidence="12 18" id="KW-0472">Membrane</keyword>
<dbReference type="Pfam" id="PF17854">
    <property type="entry name" value="FtsK_alpha"/>
    <property type="match status" value="1"/>
</dbReference>
<keyword evidence="5" id="KW-0132">Cell division</keyword>
<evidence type="ECO:0000313" key="21">
    <source>
        <dbReference type="Proteomes" id="UP000500930"/>
    </source>
</evidence>
<protein>
    <recommendedName>
        <fullName evidence="3">DNA translocase FtsK</fullName>
    </recommendedName>
</protein>
<comment type="subcellular location">
    <subcellularLocation>
        <location evidence="1">Cell membrane</location>
        <topology evidence="1">Multi-pass membrane protein</topology>
    </subcellularLocation>
</comment>
<evidence type="ECO:0000256" key="5">
    <source>
        <dbReference type="ARBA" id="ARBA00022618"/>
    </source>
</evidence>
<dbReference type="PROSITE" id="PS50901">
    <property type="entry name" value="FTSK"/>
    <property type="match status" value="1"/>
</dbReference>
<evidence type="ECO:0000256" key="16">
    <source>
        <dbReference type="PROSITE-ProRule" id="PRU00289"/>
    </source>
</evidence>
<dbReference type="SMART" id="SM00843">
    <property type="entry name" value="Ftsk_gamma"/>
    <property type="match status" value="1"/>
</dbReference>
<evidence type="ECO:0000256" key="9">
    <source>
        <dbReference type="ARBA" id="ARBA00022840"/>
    </source>
</evidence>
<evidence type="ECO:0000259" key="19">
    <source>
        <dbReference type="PROSITE" id="PS50901"/>
    </source>
</evidence>
<feature type="domain" description="FtsK" evidence="19">
    <location>
        <begin position="560"/>
        <end position="779"/>
    </location>
</feature>
<evidence type="ECO:0000256" key="1">
    <source>
        <dbReference type="ARBA" id="ARBA00004651"/>
    </source>
</evidence>
<comment type="function">
    <text evidence="14">Essential cell division protein that coordinates cell division and chromosome segregation. The N-terminus is involved in assembly of the cell-division machinery. The C-terminus functions as a DNA motor that moves dsDNA in an ATP-dependent manner towards the dif recombination site, which is located within the replication terminus region. Translocation stops specifically at Xer-dif sites, where FtsK interacts with the Xer recombinase, allowing activation of chromosome unlinking by recombination. FtsK orienting polar sequences (KOPS) guide the direction of DNA translocation. FtsK can remove proteins from DNA as it translocates, but translocation stops specifically at XerCD-dif site, thereby preventing removal of XerC and XerD from dif.</text>
</comment>
<accession>A0A858PYU6</accession>
<dbReference type="KEGG" id="aplt:ANPL_03455"/>
<evidence type="ECO:0000256" key="12">
    <source>
        <dbReference type="ARBA" id="ARBA00023136"/>
    </source>
</evidence>
<feature type="region of interest" description="Disordered" evidence="17">
    <location>
        <begin position="259"/>
        <end position="295"/>
    </location>
</feature>
<feature type="transmembrane region" description="Helical" evidence="18">
    <location>
        <begin position="131"/>
        <end position="161"/>
    </location>
</feature>
<keyword evidence="21" id="KW-1185">Reference proteome</keyword>
<proteinExistence type="inferred from homology"/>
<dbReference type="GO" id="GO:0007059">
    <property type="term" value="P:chromosome segregation"/>
    <property type="evidence" value="ECO:0007669"/>
    <property type="project" value="UniProtKB-KW"/>
</dbReference>
<gene>
    <name evidence="20" type="primary">ftsK</name>
    <name evidence="20" type="ORF">ANPL_03455</name>
</gene>
<keyword evidence="10 18" id="KW-1133">Transmembrane helix</keyword>
<feature type="compositionally biased region" description="Basic and acidic residues" evidence="17">
    <location>
        <begin position="259"/>
        <end position="269"/>
    </location>
</feature>
<evidence type="ECO:0000256" key="4">
    <source>
        <dbReference type="ARBA" id="ARBA00022475"/>
    </source>
</evidence>
<dbReference type="InterPro" id="IPR036390">
    <property type="entry name" value="WH_DNA-bd_sf"/>
</dbReference>
<dbReference type="CDD" id="cd01127">
    <property type="entry name" value="TrwB_TraG_TraD_VirD4"/>
    <property type="match status" value="1"/>
</dbReference>
<dbReference type="GO" id="GO:0051301">
    <property type="term" value="P:cell division"/>
    <property type="evidence" value="ECO:0007669"/>
    <property type="project" value="UniProtKB-KW"/>
</dbReference>
<evidence type="ECO:0000256" key="6">
    <source>
        <dbReference type="ARBA" id="ARBA00022692"/>
    </source>
</evidence>
<evidence type="ECO:0000256" key="2">
    <source>
        <dbReference type="ARBA" id="ARBA00006474"/>
    </source>
</evidence>
<evidence type="ECO:0000313" key="20">
    <source>
        <dbReference type="EMBL" id="QJC27749.1"/>
    </source>
</evidence>
<dbReference type="RefSeq" id="WP_236822800.1">
    <property type="nucleotide sequence ID" value="NZ_CP046391.1"/>
</dbReference>
<feature type="compositionally biased region" description="Acidic residues" evidence="17">
    <location>
        <begin position="341"/>
        <end position="360"/>
    </location>
</feature>
<dbReference type="Gene3D" id="1.10.10.10">
    <property type="entry name" value="Winged helix-like DNA-binding domain superfamily/Winged helix DNA-binding domain"/>
    <property type="match status" value="1"/>
</dbReference>
<keyword evidence="13" id="KW-0131">Cell cycle</keyword>
<keyword evidence="9 16" id="KW-0067">ATP-binding</keyword>
<evidence type="ECO:0000256" key="11">
    <source>
        <dbReference type="ARBA" id="ARBA00023125"/>
    </source>
</evidence>
<dbReference type="Pfam" id="PF01580">
    <property type="entry name" value="FtsK_SpoIIIE"/>
    <property type="match status" value="1"/>
</dbReference>